<dbReference type="SUPFAM" id="SSF52540">
    <property type="entry name" value="P-loop containing nucleoside triphosphate hydrolases"/>
    <property type="match status" value="1"/>
</dbReference>
<dbReference type="Gene3D" id="3.30.565.60">
    <property type="match status" value="1"/>
</dbReference>
<comment type="caution">
    <text evidence="2">The sequence shown here is derived from an EMBL/GenBank/DDBJ whole genome shotgun (WGS) entry which is preliminary data.</text>
</comment>
<feature type="domain" description="Schlafen AlbA-2" evidence="1">
    <location>
        <begin position="18"/>
        <end position="148"/>
    </location>
</feature>
<dbReference type="PANTHER" id="PTHR30595:SF6">
    <property type="entry name" value="SCHLAFEN ALBA-2 DOMAIN-CONTAINING PROTEIN"/>
    <property type="match status" value="1"/>
</dbReference>
<proteinExistence type="predicted"/>
<dbReference type="InterPro" id="IPR038461">
    <property type="entry name" value="Schlafen_AlbA_2_dom_sf"/>
</dbReference>
<evidence type="ECO:0000259" key="1">
    <source>
        <dbReference type="Pfam" id="PF04326"/>
    </source>
</evidence>
<reference evidence="2 3" key="1">
    <citation type="submission" date="2018-03" db="EMBL/GenBank/DDBJ databases">
        <title>Draft Genome Sequences of the Obligatory Marine Myxobacteria Enhygromyxa salina SWB007.</title>
        <authorList>
            <person name="Poehlein A."/>
            <person name="Moghaddam J.A."/>
            <person name="Harms H."/>
            <person name="Alanjari M."/>
            <person name="Koenig G.M."/>
            <person name="Daniel R."/>
            <person name="Schaeberle T.F."/>
        </authorList>
    </citation>
    <scope>NUCLEOTIDE SEQUENCE [LARGE SCALE GENOMIC DNA]</scope>
    <source>
        <strain evidence="2 3">SWB007</strain>
    </source>
</reference>
<dbReference type="InterPro" id="IPR007421">
    <property type="entry name" value="Schlafen_AlbA_2_dom"/>
</dbReference>
<name>A0A2S9XL39_9BACT</name>
<dbReference type="Pfam" id="PF13749">
    <property type="entry name" value="HATPase_c_4"/>
    <property type="match status" value="1"/>
</dbReference>
<gene>
    <name evidence="2" type="ORF">ENSA7_80240</name>
</gene>
<dbReference type="RefSeq" id="WP_106094772.1">
    <property type="nucleotide sequence ID" value="NZ_PVNL01000147.1"/>
</dbReference>
<dbReference type="AlphaFoldDB" id="A0A2S9XL39"/>
<dbReference type="Gene3D" id="3.30.950.30">
    <property type="entry name" value="Schlafen, AAA domain"/>
    <property type="match status" value="1"/>
</dbReference>
<sequence>MPAPFVSAKTLLEERRIESSRLEFKAGWDEQTKPAIIKTICAFANDLLNHDGGYVVLGVEDEGGEAVLPPKRLSPNSLERVSKELLGQVRGWIDPEYVPQIYFDEVDGRHVVVVRCPTGYNRPYLAPERLGKGPRLAWVRVGCETKKAVGELRRQLDEVVVRIPFDAQPCRELTASDLDSDVVEHFLRQARSGLVGDSYTLEDKLRGMDLLQRVNGHEAPLNAAVLFFTSEPQRRFRGAEIDIVQEREAGADEARRHTIAGRPQYLITETLNWLNAHNPTLERKHEDRAEADRDRAWPLPAIEEALVNAVHHRGYDPASPDPIQIFIHPDRMMIISYPGPMPGLTLEQLQRGEFVRVPARNRHIGRLLKDVGLAEARSSGLQKIRQAMQRAGNPPPQFEFDETRSYFKVTLPVHPAHLPRAQALPLRVGVPAPASELVGRAALIEQVKRRLERRSVCLFAPPGRGVSSLLNGLELPRTGERRHRLDMSRVSGASFDRYVDELIGGRAEGERLVFLLDHVQDAYGDDGVDESSILRLLETTDTRVVAAPLGLIADDHPWWWVHFDPLVVPPLSSADAVSLAARLLAGQGLVRADALALAIEQASAGIPRLIHLLVDRVLVGPTLAEPRRVPELLDKLVAERGDPSGLRRRTEQLQASFFDVLEQRACDQIADAPMGLSPDDLRAALLDQHVTPAQVRHAIARLLDQGWLVEREGRVSFEHPTLADHWKAARALNDLRF</sequence>
<organism evidence="2 3">
    <name type="scientific">Enhygromyxa salina</name>
    <dbReference type="NCBI Taxonomy" id="215803"/>
    <lineage>
        <taxon>Bacteria</taxon>
        <taxon>Pseudomonadati</taxon>
        <taxon>Myxococcota</taxon>
        <taxon>Polyangia</taxon>
        <taxon>Nannocystales</taxon>
        <taxon>Nannocystaceae</taxon>
        <taxon>Enhygromyxa</taxon>
    </lineage>
</organism>
<dbReference type="InterPro" id="IPR027417">
    <property type="entry name" value="P-loop_NTPase"/>
</dbReference>
<dbReference type="Pfam" id="PF04326">
    <property type="entry name" value="SLFN_AlbA_2"/>
    <property type="match status" value="1"/>
</dbReference>
<evidence type="ECO:0000313" key="2">
    <source>
        <dbReference type="EMBL" id="PRP93596.1"/>
    </source>
</evidence>
<dbReference type="Proteomes" id="UP000238823">
    <property type="component" value="Unassembled WGS sequence"/>
</dbReference>
<dbReference type="OrthoDB" id="9789524at2"/>
<accession>A0A2S9XL39</accession>
<dbReference type="InterPro" id="IPR038475">
    <property type="entry name" value="RecG_C_sf"/>
</dbReference>
<evidence type="ECO:0000313" key="3">
    <source>
        <dbReference type="Proteomes" id="UP000238823"/>
    </source>
</evidence>
<protein>
    <submittedName>
        <fullName evidence="2">Divergent AAA domain protein</fullName>
    </submittedName>
</protein>
<dbReference type="EMBL" id="PVNL01000147">
    <property type="protein sequence ID" value="PRP93596.1"/>
    <property type="molecule type" value="Genomic_DNA"/>
</dbReference>
<dbReference type="PANTHER" id="PTHR30595">
    <property type="entry name" value="GLPR-RELATED TRANSCRIPTIONAL REPRESSOR"/>
    <property type="match status" value="1"/>
</dbReference>